<accession>W4J4C1</accession>
<dbReference type="GO" id="GO:0016491">
    <property type="term" value="F:oxidoreductase activity"/>
    <property type="evidence" value="ECO:0007669"/>
    <property type="project" value="TreeGrafter"/>
</dbReference>
<sequence>MSLLSDSDLKEIHKKIIDSTIKNCGQFYNARILEAIKMRWIKIYEQKLRNKELGLVSNKKENKNSKIQLSDDFDDDEFEDADVEEKEIVESKLTVIGNNLDSLSLSYFLQCKKLNVNLLLTNKSTNSINTYHHKKNVIEKGHYTFALNDESYLSLSLLKSLHLKQKVVERNRYSNNVSFLDVKERKYKINKYLFRIIYNLLKDYFSNKSINIGKNETLNNFILQHFDKKICDNLIAPYCYHYFNYSPENVLMRSFFPQFVEKIEGKKSLIKFLFSKKASLSSISKKQKIFRFMGGNNVLTSTLVEHLKLKDNMRIINNINNIQMKVKQNRTRLLLGREVIKCNEIILCLNPSELKYFLKKSKLEKKKKNILLQYLSKYDTSKIRITNVCFKKNVLPLSHSLESLLLIKKNEKHKIISLLYDSNIFPNCIPIEEEDDKDIFQTR</sequence>
<organism evidence="1 2">
    <name type="scientific">Plasmodium falciparum (isolate Palo Alto / Uganda)</name>
    <dbReference type="NCBI Taxonomy" id="57270"/>
    <lineage>
        <taxon>Eukaryota</taxon>
        <taxon>Sar</taxon>
        <taxon>Alveolata</taxon>
        <taxon>Apicomplexa</taxon>
        <taxon>Aconoidasida</taxon>
        <taxon>Haemosporida</taxon>
        <taxon>Plasmodiidae</taxon>
        <taxon>Plasmodium</taxon>
        <taxon>Plasmodium (Laverania)</taxon>
    </lineage>
</organism>
<reference evidence="1 2" key="2">
    <citation type="submission" date="2013-02" db="EMBL/GenBank/DDBJ databases">
        <title>The Genome Sequence of Plasmodium falciparum Palo Alto/Uganda.</title>
        <authorList>
            <consortium name="The Broad Institute Genome Sequencing Platform"/>
            <consortium name="The Broad Institute Genome Sequencing Center for Infectious Disease"/>
            <person name="Neafsey D."/>
            <person name="Cheeseman I."/>
            <person name="Volkman S."/>
            <person name="Adams J."/>
            <person name="Walker B."/>
            <person name="Young S.K."/>
            <person name="Zeng Q."/>
            <person name="Gargeya S."/>
            <person name="Fitzgerald M."/>
            <person name="Haas B."/>
            <person name="Abouelleil A."/>
            <person name="Alvarado L."/>
            <person name="Arachchi H.M."/>
            <person name="Berlin A.M."/>
            <person name="Chapman S.B."/>
            <person name="Dewar J."/>
            <person name="Goldberg J."/>
            <person name="Griggs A."/>
            <person name="Gujja S."/>
            <person name="Hansen M."/>
            <person name="Howarth C."/>
            <person name="Imamovic A."/>
            <person name="Larimer J."/>
            <person name="McCowan C."/>
            <person name="Murphy C."/>
            <person name="Neiman D."/>
            <person name="Pearson M."/>
            <person name="Priest M."/>
            <person name="Roberts A."/>
            <person name="Saif S."/>
            <person name="Shea T."/>
            <person name="Sisk P."/>
            <person name="Sykes S."/>
            <person name="Wortman J."/>
            <person name="Nusbaum C."/>
            <person name="Birren B."/>
        </authorList>
    </citation>
    <scope>NUCLEOTIDE SEQUENCE [LARGE SCALE GENOMIC DNA]</scope>
    <source>
        <strain evidence="1 2">Palo Alto/Uganda</strain>
    </source>
</reference>
<proteinExistence type="predicted"/>
<dbReference type="OMA" id="RISNVCF"/>
<dbReference type="EMBL" id="KI927283">
    <property type="protein sequence ID" value="ETW57090.1"/>
    <property type="molecule type" value="Genomic_DNA"/>
</dbReference>
<name>W4J4C1_PLAFP</name>
<protein>
    <recommendedName>
        <fullName evidence="3">Amine oxidase domain-containing protein</fullName>
    </recommendedName>
</protein>
<dbReference type="PANTHER" id="PTHR42923:SF3">
    <property type="entry name" value="PROTOPORPHYRINOGEN OXIDASE"/>
    <property type="match status" value="1"/>
</dbReference>
<dbReference type="Gene3D" id="3.50.50.60">
    <property type="entry name" value="FAD/NAD(P)-binding domain"/>
    <property type="match status" value="1"/>
</dbReference>
<dbReference type="AlphaFoldDB" id="W4J4C1"/>
<evidence type="ECO:0000313" key="1">
    <source>
        <dbReference type="EMBL" id="ETW57090.1"/>
    </source>
</evidence>
<dbReference type="InterPro" id="IPR036188">
    <property type="entry name" value="FAD/NAD-bd_sf"/>
</dbReference>
<reference evidence="1 2" key="1">
    <citation type="submission" date="2013-02" db="EMBL/GenBank/DDBJ databases">
        <title>The Genome Annotation of Plasmodium falciparum Palo Alto/Uganda.</title>
        <authorList>
            <consortium name="The Broad Institute Genome Sequencing Platform"/>
            <consortium name="The Broad Institute Genome Sequencing Center for Infectious Disease"/>
            <person name="Neafsey D."/>
            <person name="Hoffman S."/>
            <person name="Volkman S."/>
            <person name="Rosenthal P."/>
            <person name="Walker B."/>
            <person name="Young S.K."/>
            <person name="Zeng Q."/>
            <person name="Gargeya S."/>
            <person name="Fitzgerald M."/>
            <person name="Haas B."/>
            <person name="Abouelleil A."/>
            <person name="Allen A.W."/>
            <person name="Alvarado L."/>
            <person name="Arachchi H.M."/>
            <person name="Berlin A.M."/>
            <person name="Chapman S.B."/>
            <person name="Gainer-Dewar J."/>
            <person name="Goldberg J."/>
            <person name="Griggs A."/>
            <person name="Gujja S."/>
            <person name="Hansen M."/>
            <person name="Howarth C."/>
            <person name="Imamovic A."/>
            <person name="Ireland A."/>
            <person name="Larimer J."/>
            <person name="McCowan C."/>
            <person name="Murphy C."/>
            <person name="Pearson M."/>
            <person name="Poon T.W."/>
            <person name="Priest M."/>
            <person name="Roberts A."/>
            <person name="Saif S."/>
            <person name="Shea T."/>
            <person name="Sisk P."/>
            <person name="Sykes S."/>
            <person name="Wortman J."/>
            <person name="Nusbaum C."/>
            <person name="Birren B."/>
        </authorList>
    </citation>
    <scope>NUCLEOTIDE SEQUENCE [LARGE SCALE GENOMIC DNA]</scope>
    <source>
        <strain evidence="1 2">Palo Alto/Uganda</strain>
    </source>
</reference>
<dbReference type="InterPro" id="IPR050464">
    <property type="entry name" value="Zeta_carotene_desat/Oxidored"/>
</dbReference>
<gene>
    <name evidence="1" type="ORF">PFUGPA_00869</name>
</gene>
<dbReference type="PANTHER" id="PTHR42923">
    <property type="entry name" value="PROTOPORPHYRINOGEN OXIDASE"/>
    <property type="match status" value="1"/>
</dbReference>
<evidence type="ECO:0000313" key="2">
    <source>
        <dbReference type="Proteomes" id="UP000019103"/>
    </source>
</evidence>
<dbReference type="OrthoDB" id="370517at2759"/>
<evidence type="ECO:0008006" key="3">
    <source>
        <dbReference type="Google" id="ProtNLM"/>
    </source>
</evidence>
<dbReference type="Proteomes" id="UP000019103">
    <property type="component" value="Unassembled WGS sequence"/>
</dbReference>